<proteinExistence type="predicted"/>
<dbReference type="EMBL" id="CP002745">
    <property type="protein sequence ID" value="AEK61937.1"/>
    <property type="molecule type" value="Genomic_DNA"/>
</dbReference>
<dbReference type="HOGENOM" id="CLU_164597_0_0_4"/>
<accession>G0AGT2</accession>
<evidence type="ECO:0000313" key="2">
    <source>
        <dbReference type="Proteomes" id="UP000008392"/>
    </source>
</evidence>
<name>G0AGT2_COLFT</name>
<keyword evidence="2" id="KW-1185">Reference proteome</keyword>
<dbReference type="STRING" id="1005048.CFU_2107"/>
<reference evidence="1 2" key="3">
    <citation type="journal article" date="2008" name="FEMS Microbiol. Ecol.">
        <title>Identification and characterization of genes underlying chitinolysis in Collimonas fungivorans Ter331.</title>
        <authorList>
            <person name="Fritsche K."/>
            <person name="de Boer W."/>
            <person name="Gerards S."/>
            <person name="van den Berg M."/>
            <person name="van Veen J.A."/>
            <person name="Leveau J.H."/>
        </authorList>
    </citation>
    <scope>NUCLEOTIDE SEQUENCE [LARGE SCALE GENOMIC DNA]</scope>
    <source>
        <strain evidence="1 2">Ter331</strain>
    </source>
</reference>
<protein>
    <submittedName>
        <fullName evidence="1">Uncharacterized protein</fullName>
    </submittedName>
</protein>
<reference evidence="2" key="6">
    <citation type="submission" date="2011-05" db="EMBL/GenBank/DDBJ databases">
        <title>Complete sequence of Collimonas fungivorans Ter331.</title>
        <authorList>
            <person name="Leveau J.H."/>
        </authorList>
    </citation>
    <scope>NUCLEOTIDE SEQUENCE [LARGE SCALE GENOMIC DNA]</scope>
    <source>
        <strain evidence="2">Ter331</strain>
    </source>
</reference>
<reference evidence="1 2" key="4">
    <citation type="journal article" date="2010" name="Environ. Microbiol.">
        <title>The bacterial genus Collimonas: mycophagy, weathering and other adaptive solutions to life in oligotrophic soil environments.</title>
        <authorList>
            <person name="Leveau J.H."/>
            <person name="Uroz S."/>
            <person name="de Boer W."/>
        </authorList>
    </citation>
    <scope>NUCLEOTIDE SEQUENCE [LARGE SCALE GENOMIC DNA]</scope>
    <source>
        <strain evidence="1 2">Ter331</strain>
    </source>
</reference>
<reference evidence="1 2" key="2">
    <citation type="journal article" date="2006" name="J. Microbiol. Methods">
        <title>Genomic flank-sequencing of plasposon insertion sites for rapid identification of functional genes.</title>
        <authorList>
            <person name="Leveau J.H."/>
            <person name="Gerards S."/>
            <person name="Fritsche K."/>
            <person name="Zondag G."/>
            <person name="van Veen J.A."/>
        </authorList>
    </citation>
    <scope>NUCLEOTIDE SEQUENCE [LARGE SCALE GENOMIC DNA]</scope>
    <source>
        <strain evidence="1 2">Ter331</strain>
    </source>
</reference>
<reference evidence="1 2" key="5">
    <citation type="journal article" date="2011" name="ISME J.">
        <title>Dual transcriptional profiling of a bacterial/fungal confrontation: Collimonas fungivorans versus Aspergillus niger.</title>
        <authorList>
            <person name="Mela F."/>
            <person name="Fritsche K."/>
            <person name="de Boer W."/>
            <person name="van Veen J.A."/>
            <person name="de Graaff L.H."/>
            <person name="van den Berg M."/>
            <person name="Leveau J.H."/>
        </authorList>
    </citation>
    <scope>NUCLEOTIDE SEQUENCE [LARGE SCALE GENOMIC DNA]</scope>
    <source>
        <strain evidence="1 2">Ter331</strain>
    </source>
</reference>
<dbReference type="Proteomes" id="UP000008392">
    <property type="component" value="Chromosome"/>
</dbReference>
<dbReference type="KEGG" id="cfu:CFU_2107"/>
<gene>
    <name evidence="1" type="ordered locus">CFU_2107</name>
</gene>
<reference evidence="1 2" key="1">
    <citation type="journal article" date="2004" name="Environ. Microbiol.">
        <title>Phylogeny-function analysis of (meta)genomic libraries: screening for expression of ribosomal RNA genes by large-insert library fluorescent in situ hybridization (LIL-FISH).</title>
        <authorList>
            <person name="Leveau J.H."/>
            <person name="Gerards S."/>
            <person name="de Boer W."/>
            <person name="van Veen J.A."/>
        </authorList>
    </citation>
    <scope>NUCLEOTIDE SEQUENCE [LARGE SCALE GENOMIC DNA]</scope>
    <source>
        <strain evidence="1 2">Ter331</strain>
    </source>
</reference>
<evidence type="ECO:0000313" key="1">
    <source>
        <dbReference type="EMBL" id="AEK61937.1"/>
    </source>
</evidence>
<organism evidence="1 2">
    <name type="scientific">Collimonas fungivorans (strain Ter331)</name>
    <dbReference type="NCBI Taxonomy" id="1005048"/>
    <lineage>
        <taxon>Bacteria</taxon>
        <taxon>Pseudomonadati</taxon>
        <taxon>Pseudomonadota</taxon>
        <taxon>Betaproteobacteria</taxon>
        <taxon>Burkholderiales</taxon>
        <taxon>Oxalobacteraceae</taxon>
        <taxon>Collimonas</taxon>
    </lineage>
</organism>
<sequence length="105" mass="11755">MVMELVRTYMIETTNALFTLVVTEDRHGGPYKATYVGTRQKVELPWVDNPGLGQKDLDGEAADVDFDVLIATCHRQIAERGGEILGIQDISVIDERPRRDWGSGH</sequence>
<dbReference type="AlphaFoldDB" id="G0AGT2"/>